<reference evidence="7" key="3">
    <citation type="submission" date="2025-09" db="UniProtKB">
        <authorList>
            <consortium name="Ensembl"/>
        </authorList>
    </citation>
    <scope>IDENTIFICATION</scope>
</reference>
<keyword evidence="3" id="KW-0732">Signal</keyword>
<dbReference type="GO" id="GO:0030368">
    <property type="term" value="F:interleukin-17 receptor activity"/>
    <property type="evidence" value="ECO:0007669"/>
    <property type="project" value="InterPro"/>
</dbReference>
<proteinExistence type="predicted"/>
<dbReference type="InterPro" id="IPR043046">
    <property type="entry name" value="IL17RA/B_FnIII-like_2_sf"/>
</dbReference>
<evidence type="ECO:0000259" key="6">
    <source>
        <dbReference type="Pfam" id="PF16556"/>
    </source>
</evidence>
<dbReference type="InterPro" id="IPR039465">
    <property type="entry name" value="IL-17_rcpt-like"/>
</dbReference>
<keyword evidence="5" id="KW-1133">Transmembrane helix</keyword>
<feature type="region of interest" description="Disordered" evidence="4">
    <location>
        <begin position="489"/>
        <end position="518"/>
    </location>
</feature>
<protein>
    <recommendedName>
        <fullName evidence="6">IL17RA/B N-terminal domain-containing protein</fullName>
    </recommendedName>
</protein>
<reference evidence="7" key="2">
    <citation type="submission" date="2025-08" db="UniProtKB">
        <authorList>
            <consortium name="Ensembl"/>
        </authorList>
    </citation>
    <scope>IDENTIFICATION</scope>
</reference>
<keyword evidence="8" id="KW-1185">Reference proteome</keyword>
<organism evidence="7 8">
    <name type="scientific">Lates calcarifer</name>
    <name type="common">Barramundi</name>
    <name type="synonym">Holocentrus calcarifer</name>
    <dbReference type="NCBI Taxonomy" id="8187"/>
    <lineage>
        <taxon>Eukaryota</taxon>
        <taxon>Metazoa</taxon>
        <taxon>Chordata</taxon>
        <taxon>Craniata</taxon>
        <taxon>Vertebrata</taxon>
        <taxon>Euteleostomi</taxon>
        <taxon>Actinopterygii</taxon>
        <taxon>Neopterygii</taxon>
        <taxon>Teleostei</taxon>
        <taxon>Neoteleostei</taxon>
        <taxon>Acanthomorphata</taxon>
        <taxon>Carangaria</taxon>
        <taxon>Carangaria incertae sedis</taxon>
        <taxon>Centropomidae</taxon>
        <taxon>Lates</taxon>
    </lineage>
</organism>
<evidence type="ECO:0000256" key="4">
    <source>
        <dbReference type="SAM" id="MobiDB-lite"/>
    </source>
</evidence>
<evidence type="ECO:0000313" key="8">
    <source>
        <dbReference type="Proteomes" id="UP000314980"/>
    </source>
</evidence>
<dbReference type="InterPro" id="IPR038683">
    <property type="entry name" value="IL17RA/B_FnIII-like_1_sf"/>
</dbReference>
<reference evidence="8" key="1">
    <citation type="submission" date="2015-09" db="EMBL/GenBank/DDBJ databases">
        <authorList>
            <person name="Sai Rama Sridatta P."/>
        </authorList>
    </citation>
    <scope>NUCLEOTIDE SEQUENCE [LARGE SCALE GENOMIC DNA]</scope>
</reference>
<dbReference type="PANTHER" id="PTHR15583">
    <property type="entry name" value="INTERLEUKIN-17 RECEPTOR"/>
    <property type="match status" value="1"/>
</dbReference>
<feature type="compositionally biased region" description="Polar residues" evidence="4">
    <location>
        <begin position="578"/>
        <end position="595"/>
    </location>
</feature>
<comment type="subcellular location">
    <subcellularLocation>
        <location evidence="1">Cell membrane</location>
        <topology evidence="1">Single-pass type I membrane protein</topology>
    </subcellularLocation>
</comment>
<dbReference type="InterPro" id="IPR032356">
    <property type="entry name" value="IL17R_A/B_N"/>
</dbReference>
<sequence>MDRGWLVVNEYTPSRPEELQVSVDMRQDERGHLQPVLVSNWTIQDDGSIRYLKATELHVLVTSTNQNLCVRYSFKDKLPMRSPTGEKWSFSANMVVLDPGHTYRVSVFNIPKPELGHSSYDVSTVVTVPDCHDSKMQMTEFCIERGSLWQPNISLAQISTVRGRSALAVSFTPDTLCEKYMVIVSCSTSQHVQRSYKANHSTLTVTFDLDKWPSSCCQFDVEVNLLKYSLLNRCYCIMFFYVFIWQCLYTFSVITFELHVRVNGFVRSRPGDTQGGPSLPHRRHAHPLSPPFPTRYAPDRHAGQVYGGLTLMTSAVNKMYRQFLITVKYKLMKQFEELYFRIVDIEKYQPGQVIHIEGIGGDEYFNCPSGRDLKNAIETFQKQCMDSEEEIRPEVNLLIGQLPILPVLQCVPLIRDGPPVYVHEVEITENGNSVHVLTPEVNLQHQLPSVEFTPVVNPECKHQYPSNINPHSPSPESVYIVEPVFNKSPSSRQNWHPTEEEPLGQIPSEDDEEDSLLPTSRLSSHLDFRNSVLQDSFNSVPPESSYATMRSEYFPPGEISQSLPVEMEDDEVEPSGKGPNSGSDQGYISKISSQHEPLFKEDPLLALARLQEELFEQNLRYSDTPSGPEGN</sequence>
<evidence type="ECO:0000256" key="1">
    <source>
        <dbReference type="ARBA" id="ARBA00004251"/>
    </source>
</evidence>
<accession>A0A4W6FQL1</accession>
<evidence type="ECO:0000256" key="5">
    <source>
        <dbReference type="SAM" id="Phobius"/>
    </source>
</evidence>
<dbReference type="Proteomes" id="UP000314980">
    <property type="component" value="Unassembled WGS sequence"/>
</dbReference>
<keyword evidence="5" id="KW-0472">Membrane</keyword>
<evidence type="ECO:0000313" key="7">
    <source>
        <dbReference type="Ensembl" id="ENSLCAP00010053360.1"/>
    </source>
</evidence>
<dbReference type="GO" id="GO:0005886">
    <property type="term" value="C:plasma membrane"/>
    <property type="evidence" value="ECO:0007669"/>
    <property type="project" value="UniProtKB-SubCell"/>
</dbReference>
<name>A0A4W6FQL1_LATCA</name>
<dbReference type="GeneTree" id="ENSGT00940000159018"/>
<keyword evidence="2" id="KW-1003">Cell membrane</keyword>
<feature type="compositionally biased region" description="Polar residues" evidence="4">
    <location>
        <begin position="535"/>
        <end position="548"/>
    </location>
</feature>
<dbReference type="AlphaFoldDB" id="A0A4W6FQL1"/>
<evidence type="ECO:0000256" key="2">
    <source>
        <dbReference type="ARBA" id="ARBA00022475"/>
    </source>
</evidence>
<dbReference type="Pfam" id="PF16556">
    <property type="entry name" value="IL17R_fnIII_D1"/>
    <property type="match status" value="1"/>
</dbReference>
<dbReference type="PANTHER" id="PTHR15583:SF13">
    <property type="entry name" value="INTERLEUKIN-17 RECEPTOR A"/>
    <property type="match status" value="1"/>
</dbReference>
<feature type="transmembrane region" description="Helical" evidence="5">
    <location>
        <begin position="238"/>
        <end position="260"/>
    </location>
</feature>
<dbReference type="Gene3D" id="2.60.40.2160">
    <property type="entry name" value="Interleukin-17 receptor A/B, fibronectin-III-like domain 1"/>
    <property type="match status" value="1"/>
</dbReference>
<feature type="region of interest" description="Disordered" evidence="4">
    <location>
        <begin position="535"/>
        <end position="595"/>
    </location>
</feature>
<dbReference type="Ensembl" id="ENSLCAT00010054727.1">
    <property type="protein sequence ID" value="ENSLCAP00010053360.1"/>
    <property type="gene ID" value="ENSLCAG00010024804.1"/>
</dbReference>
<dbReference type="Gene3D" id="2.60.40.2150">
    <property type="entry name" value="Interleukin-17 receptor A/B, fibronectin-III-like domain 2"/>
    <property type="match status" value="1"/>
</dbReference>
<keyword evidence="5" id="KW-0812">Transmembrane</keyword>
<evidence type="ECO:0000256" key="3">
    <source>
        <dbReference type="ARBA" id="ARBA00022729"/>
    </source>
</evidence>
<feature type="domain" description="IL17RA/B N-terminal" evidence="6">
    <location>
        <begin position="1"/>
        <end position="144"/>
    </location>
</feature>